<dbReference type="Pfam" id="PF20142">
    <property type="entry name" value="Scaffold"/>
    <property type="match status" value="1"/>
</dbReference>
<proteinExistence type="inferred from homology"/>
<protein>
    <submittedName>
        <fullName evidence="9">Murein L,D-transpeptidase YcbB/YkuD</fullName>
    </submittedName>
</protein>
<dbReference type="InterPro" id="IPR038063">
    <property type="entry name" value="Transpep_catalytic_dom"/>
</dbReference>
<evidence type="ECO:0000256" key="3">
    <source>
        <dbReference type="ARBA" id="ARBA00022679"/>
    </source>
</evidence>
<dbReference type="CDD" id="cd16913">
    <property type="entry name" value="YkuD_like"/>
    <property type="match status" value="1"/>
</dbReference>
<sequence>MPLPLLSPKIFSTVFVNPYLYHSDLLQMKNKIFIISLLCGSGVCLLLACVNKKKHTAPKQKQIVANIRQLDEVITESITERLSALKDNDGELEDSLQSFRPSAIQEFYGADKPAGQWSKNGITNPAADSMLYMIQHAEDVGLLPAQYHEPALTAAWEQITNDATAKKDAALWAKVDVLMTDAFMKMASDLRYGVAPRDSITLKKDSAFTDEQLITQLRQALEEKNVANILHALEPSHEGYIALKEGIQSFKAKYENYHWDTLPLNYTDTLGFRQLVINRLVQSGHLDTTGRELDSALLKTGVKAFQKEFNIYPDGVAGKRTVMAMNRSMHDWIMQAAVNLDRWRKLPDTLPSRYILVNVPGYNLKVVDSGEVVLESRVIVGTPRTRTPLLNSYMTNFMMFPYWRVPYSIVFKEMLPAIKKNVGYLASKNLEVIDKDGNAVDPYTIDWSKLGKGHFPYVLRQMDGIDNSLGIMKFNFRNKYSVYLHDTNNRGLFKNSMRAMSHGCVRVQQWDSLAQYLVRADSLRHSGDSVRVWLARQEKKQVDLPKHIPIYLRYFTAEGQNGNLVFYDDIYGEDKVLRKKMKL</sequence>
<dbReference type="SUPFAM" id="SSF141523">
    <property type="entry name" value="L,D-transpeptidase catalytic domain-like"/>
    <property type="match status" value="1"/>
</dbReference>
<name>A0A1T5NIW8_9BACT</name>
<evidence type="ECO:0000256" key="7">
    <source>
        <dbReference type="PROSITE-ProRule" id="PRU01373"/>
    </source>
</evidence>
<dbReference type="PANTHER" id="PTHR41533">
    <property type="entry name" value="L,D-TRANSPEPTIDASE HI_1667-RELATED"/>
    <property type="match status" value="1"/>
</dbReference>
<dbReference type="AlphaFoldDB" id="A0A1T5NIW8"/>
<dbReference type="GO" id="GO:0016740">
    <property type="term" value="F:transferase activity"/>
    <property type="evidence" value="ECO:0007669"/>
    <property type="project" value="UniProtKB-KW"/>
</dbReference>
<dbReference type="UniPathway" id="UPA00219"/>
<keyword evidence="6 7" id="KW-0961">Cell wall biogenesis/degradation</keyword>
<dbReference type="SUPFAM" id="SSF47090">
    <property type="entry name" value="PGBD-like"/>
    <property type="match status" value="1"/>
</dbReference>
<dbReference type="GO" id="GO:0004180">
    <property type="term" value="F:carboxypeptidase activity"/>
    <property type="evidence" value="ECO:0007669"/>
    <property type="project" value="UniProtKB-ARBA"/>
</dbReference>
<evidence type="ECO:0000256" key="2">
    <source>
        <dbReference type="ARBA" id="ARBA00005992"/>
    </source>
</evidence>
<evidence type="ECO:0000256" key="4">
    <source>
        <dbReference type="ARBA" id="ARBA00022960"/>
    </source>
</evidence>
<dbReference type="Proteomes" id="UP000190166">
    <property type="component" value="Unassembled WGS sequence"/>
</dbReference>
<comment type="similarity">
    <text evidence="2">Belongs to the YkuD family.</text>
</comment>
<feature type="active site" description="Proton donor/acceptor" evidence="7">
    <location>
        <position position="485"/>
    </location>
</feature>
<dbReference type="GO" id="GO:0009252">
    <property type="term" value="P:peptidoglycan biosynthetic process"/>
    <property type="evidence" value="ECO:0007669"/>
    <property type="project" value="UniProtKB-UniPathway"/>
</dbReference>
<organism evidence="9 10">
    <name type="scientific">Chitinophaga ginsengisegetis</name>
    <dbReference type="NCBI Taxonomy" id="393003"/>
    <lineage>
        <taxon>Bacteria</taxon>
        <taxon>Pseudomonadati</taxon>
        <taxon>Bacteroidota</taxon>
        <taxon>Chitinophagia</taxon>
        <taxon>Chitinophagales</taxon>
        <taxon>Chitinophagaceae</taxon>
        <taxon>Chitinophaga</taxon>
    </lineage>
</organism>
<dbReference type="Gene3D" id="2.40.440.10">
    <property type="entry name" value="L,D-transpeptidase catalytic domain-like"/>
    <property type="match status" value="1"/>
</dbReference>
<keyword evidence="3" id="KW-0808">Transferase</keyword>
<dbReference type="STRING" id="393003.SAMN05660461_1798"/>
<dbReference type="InterPro" id="IPR036365">
    <property type="entry name" value="PGBD-like_sf"/>
</dbReference>
<keyword evidence="10" id="KW-1185">Reference proteome</keyword>
<feature type="domain" description="L,D-TPase catalytic" evidence="8">
    <location>
        <begin position="353"/>
        <end position="533"/>
    </location>
</feature>
<evidence type="ECO:0000313" key="9">
    <source>
        <dbReference type="EMBL" id="SKD00382.1"/>
    </source>
</evidence>
<dbReference type="InterPro" id="IPR052905">
    <property type="entry name" value="LD-transpeptidase_YkuD-like"/>
</dbReference>
<evidence type="ECO:0000313" key="10">
    <source>
        <dbReference type="Proteomes" id="UP000190166"/>
    </source>
</evidence>
<evidence type="ECO:0000256" key="6">
    <source>
        <dbReference type="ARBA" id="ARBA00023316"/>
    </source>
</evidence>
<gene>
    <name evidence="9" type="ORF">SAMN05660461_1798</name>
</gene>
<dbReference type="Pfam" id="PF03734">
    <property type="entry name" value="YkuD"/>
    <property type="match status" value="1"/>
</dbReference>
<evidence type="ECO:0000256" key="5">
    <source>
        <dbReference type="ARBA" id="ARBA00022984"/>
    </source>
</evidence>
<dbReference type="GO" id="GO:0071555">
    <property type="term" value="P:cell wall organization"/>
    <property type="evidence" value="ECO:0007669"/>
    <property type="project" value="UniProtKB-UniRule"/>
</dbReference>
<evidence type="ECO:0000256" key="1">
    <source>
        <dbReference type="ARBA" id="ARBA00004752"/>
    </source>
</evidence>
<keyword evidence="5 7" id="KW-0573">Peptidoglycan synthesis</keyword>
<evidence type="ECO:0000259" key="8">
    <source>
        <dbReference type="PROSITE" id="PS52029"/>
    </source>
</evidence>
<dbReference type="EMBL" id="FUZZ01000001">
    <property type="protein sequence ID" value="SKD00382.1"/>
    <property type="molecule type" value="Genomic_DNA"/>
</dbReference>
<dbReference type="GO" id="GO:0008360">
    <property type="term" value="P:regulation of cell shape"/>
    <property type="evidence" value="ECO:0007669"/>
    <property type="project" value="UniProtKB-UniRule"/>
</dbReference>
<keyword evidence="4 7" id="KW-0133">Cell shape</keyword>
<dbReference type="InterPro" id="IPR045380">
    <property type="entry name" value="LD_TPept_scaffold_dom"/>
</dbReference>
<comment type="pathway">
    <text evidence="1 7">Cell wall biogenesis; peptidoglycan biosynthesis.</text>
</comment>
<dbReference type="PANTHER" id="PTHR41533:SF2">
    <property type="entry name" value="BLR7131 PROTEIN"/>
    <property type="match status" value="1"/>
</dbReference>
<dbReference type="InterPro" id="IPR005490">
    <property type="entry name" value="LD_TPept_cat_dom"/>
</dbReference>
<accession>A0A1T5NIW8</accession>
<reference evidence="9 10" key="1">
    <citation type="submission" date="2017-02" db="EMBL/GenBank/DDBJ databases">
        <authorList>
            <person name="Peterson S.W."/>
        </authorList>
    </citation>
    <scope>NUCLEOTIDE SEQUENCE [LARGE SCALE GENOMIC DNA]</scope>
    <source>
        <strain evidence="9 10">DSM 18108</strain>
    </source>
</reference>
<feature type="active site" description="Nucleophile" evidence="7">
    <location>
        <position position="504"/>
    </location>
</feature>
<dbReference type="PROSITE" id="PS52029">
    <property type="entry name" value="LD_TPASE"/>
    <property type="match status" value="1"/>
</dbReference>